<evidence type="ECO:0000256" key="3">
    <source>
        <dbReference type="ARBA" id="ARBA00022679"/>
    </source>
</evidence>
<feature type="binding site" evidence="6">
    <location>
        <begin position="108"/>
        <end position="114"/>
    </location>
    <ligand>
        <name>S-adenosyl-L-methionine</name>
        <dbReference type="ChEBI" id="CHEBI:59789"/>
    </ligand>
</feature>
<dbReference type="GO" id="GO:0003723">
    <property type="term" value="F:RNA binding"/>
    <property type="evidence" value="ECO:0007669"/>
    <property type="project" value="UniProtKB-UniRule"/>
</dbReference>
<evidence type="ECO:0000256" key="1">
    <source>
        <dbReference type="ARBA" id="ARBA00007494"/>
    </source>
</evidence>
<dbReference type="PROSITE" id="PS01153">
    <property type="entry name" value="NOL1_NOP2_SUN"/>
    <property type="match status" value="1"/>
</dbReference>
<accession>A0A222MWX0</accession>
<evidence type="ECO:0000256" key="5">
    <source>
        <dbReference type="ARBA" id="ARBA00022884"/>
    </source>
</evidence>
<dbReference type="AlphaFoldDB" id="A0A222MWX0"/>
<evidence type="ECO:0000256" key="6">
    <source>
        <dbReference type="PROSITE-ProRule" id="PRU01023"/>
    </source>
</evidence>
<dbReference type="InterPro" id="IPR018314">
    <property type="entry name" value="RsmB/NOL1/NOP2-like_CS"/>
</dbReference>
<keyword evidence="4 6" id="KW-0949">S-adenosyl-L-methionine</keyword>
<comment type="caution">
    <text evidence="6">Lacks conserved residue(s) required for the propagation of feature annotation.</text>
</comment>
<keyword evidence="9" id="KW-1185">Reference proteome</keyword>
<dbReference type="PANTHER" id="PTHR22807:SF53">
    <property type="entry name" value="RIBOSOMAL RNA SMALL SUBUNIT METHYLTRANSFERASE B-RELATED"/>
    <property type="match status" value="1"/>
</dbReference>
<protein>
    <submittedName>
        <fullName evidence="8">tRNA/rRNA cytosine-C5-methylase, NOL1/NOP2/Sun family</fullName>
    </submittedName>
</protein>
<dbReference type="PROSITE" id="PS51686">
    <property type="entry name" value="SAM_MT_RSMB_NOP"/>
    <property type="match status" value="1"/>
</dbReference>
<keyword evidence="3 6" id="KW-0808">Transferase</keyword>
<dbReference type="Proteomes" id="UP000201169">
    <property type="component" value="Chromosome"/>
</dbReference>
<evidence type="ECO:0000259" key="7">
    <source>
        <dbReference type="PROSITE" id="PS51686"/>
    </source>
</evidence>
<dbReference type="Pfam" id="PF01189">
    <property type="entry name" value="Methyltr_RsmB-F"/>
    <property type="match status" value="1"/>
</dbReference>
<feature type="binding site" evidence="6">
    <location>
        <position position="177"/>
    </location>
    <ligand>
        <name>S-adenosyl-L-methionine</name>
        <dbReference type="ChEBI" id="CHEBI:59789"/>
    </ligand>
</feature>
<dbReference type="InterPro" id="IPR023267">
    <property type="entry name" value="RCMT"/>
</dbReference>
<dbReference type="InterPro" id="IPR029063">
    <property type="entry name" value="SAM-dependent_MTases_sf"/>
</dbReference>
<reference evidence="8 9" key="1">
    <citation type="submission" date="2017-07" db="EMBL/GenBank/DDBJ databases">
        <title>Analysis of two Campylobacter avium genomes and identification of a novel hippuricase gene.</title>
        <authorList>
            <person name="Miller W.G."/>
            <person name="Chapman M.H."/>
            <person name="Yee E."/>
            <person name="Revez J."/>
            <person name="Bono J.L."/>
            <person name="Rossi M."/>
        </authorList>
    </citation>
    <scope>NUCLEOTIDE SEQUENCE [LARGE SCALE GENOMIC DNA]</scope>
    <source>
        <strain evidence="8 9">LMG 24591</strain>
    </source>
</reference>
<dbReference type="EMBL" id="CP022347">
    <property type="protein sequence ID" value="ASQ30271.1"/>
    <property type="molecule type" value="Genomic_DNA"/>
</dbReference>
<keyword evidence="5 6" id="KW-0694">RNA-binding</keyword>
<dbReference type="Gene3D" id="3.30.70.1170">
    <property type="entry name" value="Sun protein, domain 3"/>
    <property type="match status" value="1"/>
</dbReference>
<dbReference type="GO" id="GO:0001510">
    <property type="term" value="P:RNA methylation"/>
    <property type="evidence" value="ECO:0007669"/>
    <property type="project" value="InterPro"/>
</dbReference>
<dbReference type="SUPFAM" id="SSF53335">
    <property type="entry name" value="S-adenosyl-L-methionine-dependent methyltransferases"/>
    <property type="match status" value="1"/>
</dbReference>
<sequence>MLYDISKIKEFYTDGELKELEKSFCDTNSACIFLNKIKCEAKELEQSLQKEEIIFTRIDDFTYKIQDKHKASQSEAFSKGLFYIQNYSSYLCAKNLDVSKDDIVLDMCAAPGGKSINLANFMQNQGDLRCVELNKNRFFKLKTNLQKYGVKNAKLFCKNALNIGKLCPLSFDKILLDAPCSAFSKLGFKFQRTNNEIKSLAKLQKKLLNSAINALKIGGILVYSTCTVTREENEEVILNALNSKFKLELLELNTNPLKSAKNPHIKNTARIIANEFSQSFFMCKIMKLA</sequence>
<feature type="active site" description="Nucleophile" evidence="6">
    <location>
        <position position="226"/>
    </location>
</feature>
<gene>
    <name evidence="8" type="ORF">CAV_0604</name>
</gene>
<keyword evidence="2 6" id="KW-0489">Methyltransferase</keyword>
<comment type="similarity">
    <text evidence="1 6">Belongs to the class I-like SAM-binding methyltransferase superfamily. RsmB/NOP family.</text>
</comment>
<evidence type="ECO:0000313" key="9">
    <source>
        <dbReference type="Proteomes" id="UP000201169"/>
    </source>
</evidence>
<name>A0A222MWX0_9BACT</name>
<dbReference type="PANTHER" id="PTHR22807">
    <property type="entry name" value="NOP2 YEAST -RELATED NOL1/NOP2/FMU SUN DOMAIN-CONTAINING"/>
    <property type="match status" value="1"/>
</dbReference>
<dbReference type="InterPro" id="IPR049560">
    <property type="entry name" value="MeTrfase_RsmB-F_NOP2_cat"/>
</dbReference>
<organism evidence="8 9">
    <name type="scientific">Campylobacter avium LMG 24591</name>
    <dbReference type="NCBI Taxonomy" id="522484"/>
    <lineage>
        <taxon>Bacteria</taxon>
        <taxon>Pseudomonadati</taxon>
        <taxon>Campylobacterota</taxon>
        <taxon>Epsilonproteobacteria</taxon>
        <taxon>Campylobacterales</taxon>
        <taxon>Campylobacteraceae</taxon>
        <taxon>Campylobacter</taxon>
    </lineage>
</organism>
<evidence type="ECO:0000256" key="4">
    <source>
        <dbReference type="ARBA" id="ARBA00022691"/>
    </source>
</evidence>
<dbReference type="PRINTS" id="PR02008">
    <property type="entry name" value="RCMTFAMILY"/>
</dbReference>
<dbReference type="RefSeq" id="WP_245807428.1">
    <property type="nucleotide sequence ID" value="NZ_CP022347.1"/>
</dbReference>
<evidence type="ECO:0000256" key="2">
    <source>
        <dbReference type="ARBA" id="ARBA00022603"/>
    </source>
</evidence>
<dbReference type="KEGG" id="cavi:CAV_0604"/>
<evidence type="ECO:0000313" key="8">
    <source>
        <dbReference type="EMBL" id="ASQ30271.1"/>
    </source>
</evidence>
<feature type="domain" description="SAM-dependent MTase RsmB/NOP-type" evidence="7">
    <location>
        <begin position="8"/>
        <end position="288"/>
    </location>
</feature>
<dbReference type="InterPro" id="IPR001678">
    <property type="entry name" value="MeTrfase_RsmB-F_NOP2_dom"/>
</dbReference>
<dbReference type="Gene3D" id="3.40.50.150">
    <property type="entry name" value="Vaccinia Virus protein VP39"/>
    <property type="match status" value="1"/>
</dbReference>
<proteinExistence type="inferred from homology"/>
<feature type="binding site" evidence="6">
    <location>
        <position position="132"/>
    </location>
    <ligand>
        <name>S-adenosyl-L-methionine</name>
        <dbReference type="ChEBI" id="CHEBI:59789"/>
    </ligand>
</feature>
<dbReference type="GO" id="GO:0008173">
    <property type="term" value="F:RNA methyltransferase activity"/>
    <property type="evidence" value="ECO:0007669"/>
    <property type="project" value="InterPro"/>
</dbReference>
<dbReference type="CDD" id="cd02440">
    <property type="entry name" value="AdoMet_MTases"/>
    <property type="match status" value="1"/>
</dbReference>